<feature type="region of interest" description="Disordered" evidence="1">
    <location>
        <begin position="54"/>
        <end position="76"/>
    </location>
</feature>
<keyword evidence="3" id="KW-1185">Reference proteome</keyword>
<gene>
    <name evidence="2" type="ORF">BA062_30390</name>
</gene>
<proteinExistence type="predicted"/>
<dbReference type="OrthoDB" id="4774779at2"/>
<evidence type="ECO:0000313" key="2">
    <source>
        <dbReference type="EMBL" id="PXY24514.1"/>
    </source>
</evidence>
<evidence type="ECO:0000256" key="1">
    <source>
        <dbReference type="SAM" id="MobiDB-lite"/>
    </source>
</evidence>
<dbReference type="Proteomes" id="UP000247892">
    <property type="component" value="Unassembled WGS sequence"/>
</dbReference>
<organism evidence="2 3">
    <name type="scientific">Prauserella flavalba</name>
    <dbReference type="NCBI Taxonomy" id="1477506"/>
    <lineage>
        <taxon>Bacteria</taxon>
        <taxon>Bacillati</taxon>
        <taxon>Actinomycetota</taxon>
        <taxon>Actinomycetes</taxon>
        <taxon>Pseudonocardiales</taxon>
        <taxon>Pseudonocardiaceae</taxon>
        <taxon>Prauserella</taxon>
    </lineage>
</organism>
<dbReference type="AlphaFoldDB" id="A0A318LER4"/>
<reference evidence="2 3" key="1">
    <citation type="submission" date="2016-07" db="EMBL/GenBank/DDBJ databases">
        <title>Draft genome sequence of Prauserella sp. YIM 121212, isolated from alkaline soil.</title>
        <authorList>
            <person name="Ruckert C."/>
            <person name="Albersmeier A."/>
            <person name="Jiang C.-L."/>
            <person name="Jiang Y."/>
            <person name="Kalinowski J."/>
            <person name="Schneider O."/>
            <person name="Winkler A."/>
            <person name="Zotchev S.B."/>
        </authorList>
    </citation>
    <scope>NUCLEOTIDE SEQUENCE [LARGE SCALE GENOMIC DNA]</scope>
    <source>
        <strain evidence="2 3">YIM 121212</strain>
    </source>
</reference>
<dbReference type="EMBL" id="MASU01000013">
    <property type="protein sequence ID" value="PXY24514.1"/>
    <property type="molecule type" value="Genomic_DNA"/>
</dbReference>
<sequence>MVGRFESGKDTVQVLTESAATHIGNIAGIVTGAVRDIARETGDWLTDVIEMREAAQRAREDDERSAGEADGSFGRE</sequence>
<accession>A0A318LER4</accession>
<name>A0A318LER4_9PSEU</name>
<protein>
    <submittedName>
        <fullName evidence="2">Uncharacterized protein</fullName>
    </submittedName>
</protein>
<dbReference type="RefSeq" id="WP_110342585.1">
    <property type="nucleotide sequence ID" value="NZ_JBHVKT010000017.1"/>
</dbReference>
<evidence type="ECO:0000313" key="3">
    <source>
        <dbReference type="Proteomes" id="UP000247892"/>
    </source>
</evidence>
<comment type="caution">
    <text evidence="2">The sequence shown here is derived from an EMBL/GenBank/DDBJ whole genome shotgun (WGS) entry which is preliminary data.</text>
</comment>